<evidence type="ECO:0000313" key="1">
    <source>
        <dbReference type="EMBL" id="MDQ2103389.1"/>
    </source>
</evidence>
<evidence type="ECO:0000313" key="2">
    <source>
        <dbReference type="Proteomes" id="UP001227317"/>
    </source>
</evidence>
<dbReference type="EMBL" id="JAUJFI010000047">
    <property type="protein sequence ID" value="MDQ2103389.1"/>
    <property type="molecule type" value="Genomic_DNA"/>
</dbReference>
<protein>
    <submittedName>
        <fullName evidence="1">Uncharacterized protein</fullName>
    </submittedName>
</protein>
<gene>
    <name evidence="1" type="ORF">QSG27_11885</name>
</gene>
<comment type="caution">
    <text evidence="1">The sequence shown here is derived from an EMBL/GenBank/DDBJ whole genome shotgun (WGS) entry which is preliminary data.</text>
</comment>
<dbReference type="Proteomes" id="UP001227317">
    <property type="component" value="Unassembled WGS sequence"/>
</dbReference>
<accession>A0ABU0WKB9</accession>
<name>A0ABU0WKB9_9PROT</name>
<dbReference type="RefSeq" id="WP_306706326.1">
    <property type="nucleotide sequence ID" value="NZ_JAUJFI010000047.1"/>
</dbReference>
<reference evidence="1 2" key="1">
    <citation type="submission" date="2023-06" db="EMBL/GenBank/DDBJ databases">
        <title>Azospirillum isscasensis sp.nov, a bacterium isolated from rhizosphere soil of rice.</title>
        <authorList>
            <person name="Wang H."/>
        </authorList>
    </citation>
    <scope>NUCLEOTIDE SEQUENCE [LARGE SCALE GENOMIC DNA]</scope>
    <source>
        <strain evidence="1 2">C340-1</strain>
    </source>
</reference>
<sequence>MRQTRLFSPYYMKLGDPFLIRSGAEETASNKLKEAGVSLSGLTDAARGMAEDDVAGMVKEQASHRAEIMRRNGG</sequence>
<keyword evidence="2" id="KW-1185">Reference proteome</keyword>
<proteinExistence type="predicted"/>
<organism evidence="1 2">
    <name type="scientific">Azospirillum isscasi</name>
    <dbReference type="NCBI Taxonomy" id="3053926"/>
    <lineage>
        <taxon>Bacteria</taxon>
        <taxon>Pseudomonadati</taxon>
        <taxon>Pseudomonadota</taxon>
        <taxon>Alphaproteobacteria</taxon>
        <taxon>Rhodospirillales</taxon>
        <taxon>Azospirillaceae</taxon>
        <taxon>Azospirillum</taxon>
    </lineage>
</organism>